<dbReference type="HOGENOM" id="CLU_1070043_0_0_1"/>
<dbReference type="Gene3D" id="2.40.160.120">
    <property type="match status" value="1"/>
</dbReference>
<dbReference type="GO" id="GO:0032934">
    <property type="term" value="F:sterol binding"/>
    <property type="evidence" value="ECO:0007669"/>
    <property type="project" value="TreeGrafter"/>
</dbReference>
<dbReference type="InterPro" id="IPR037239">
    <property type="entry name" value="OSBP_sf"/>
</dbReference>
<name>A0A0C9Y1Q5_9AGAM</name>
<dbReference type="Pfam" id="PF01237">
    <property type="entry name" value="Oxysterol_BP"/>
    <property type="match status" value="1"/>
</dbReference>
<dbReference type="PANTHER" id="PTHR10972">
    <property type="entry name" value="OXYSTEROL-BINDING PROTEIN-RELATED"/>
    <property type="match status" value="1"/>
</dbReference>
<dbReference type="Gene3D" id="1.10.287.2720">
    <property type="match status" value="1"/>
</dbReference>
<keyword evidence="3" id="KW-1185">Reference proteome</keyword>
<protein>
    <recommendedName>
        <fullName evidence="4">Oxysterol-binding protein</fullName>
    </recommendedName>
</protein>
<reference evidence="2 3" key="1">
    <citation type="submission" date="2014-04" db="EMBL/GenBank/DDBJ databases">
        <authorList>
            <consortium name="DOE Joint Genome Institute"/>
            <person name="Kuo A."/>
            <person name="Kohler A."/>
            <person name="Costa M.D."/>
            <person name="Nagy L.G."/>
            <person name="Floudas D."/>
            <person name="Copeland A."/>
            <person name="Barry K.W."/>
            <person name="Cichocki N."/>
            <person name="Veneault-Fourrey C."/>
            <person name="LaButti K."/>
            <person name="Lindquist E.A."/>
            <person name="Lipzen A."/>
            <person name="Lundell T."/>
            <person name="Morin E."/>
            <person name="Murat C."/>
            <person name="Sun H."/>
            <person name="Tunlid A."/>
            <person name="Henrissat B."/>
            <person name="Grigoriev I.V."/>
            <person name="Hibbett D.S."/>
            <person name="Martin F."/>
            <person name="Nordberg H.P."/>
            <person name="Cantor M.N."/>
            <person name="Hua S.X."/>
        </authorList>
    </citation>
    <scope>NUCLEOTIDE SEQUENCE [LARGE SCALE GENOMIC DNA]</scope>
    <source>
        <strain evidence="2 3">441</strain>
    </source>
</reference>
<dbReference type="InterPro" id="IPR000648">
    <property type="entry name" value="Oxysterol-bd"/>
</dbReference>
<dbReference type="PANTHER" id="PTHR10972:SF102">
    <property type="entry name" value="OXYSTEROL-BINDING PROTEIN"/>
    <property type="match status" value="1"/>
</dbReference>
<dbReference type="GO" id="GO:0005829">
    <property type="term" value="C:cytosol"/>
    <property type="evidence" value="ECO:0007669"/>
    <property type="project" value="TreeGrafter"/>
</dbReference>
<evidence type="ECO:0000256" key="1">
    <source>
        <dbReference type="ARBA" id="ARBA00008842"/>
    </source>
</evidence>
<evidence type="ECO:0008006" key="4">
    <source>
        <dbReference type="Google" id="ProtNLM"/>
    </source>
</evidence>
<dbReference type="EMBL" id="KN833800">
    <property type="protein sequence ID" value="KIK18640.1"/>
    <property type="molecule type" value="Genomic_DNA"/>
</dbReference>
<dbReference type="Proteomes" id="UP000054018">
    <property type="component" value="Unassembled WGS sequence"/>
</dbReference>
<dbReference type="GO" id="GO:0032541">
    <property type="term" value="C:cortical endoplasmic reticulum"/>
    <property type="evidence" value="ECO:0007669"/>
    <property type="project" value="TreeGrafter"/>
</dbReference>
<reference evidence="3" key="2">
    <citation type="submission" date="2015-01" db="EMBL/GenBank/DDBJ databases">
        <title>Evolutionary Origins and Diversification of the Mycorrhizal Mutualists.</title>
        <authorList>
            <consortium name="DOE Joint Genome Institute"/>
            <consortium name="Mycorrhizal Genomics Consortium"/>
            <person name="Kohler A."/>
            <person name="Kuo A."/>
            <person name="Nagy L.G."/>
            <person name="Floudas D."/>
            <person name="Copeland A."/>
            <person name="Barry K.W."/>
            <person name="Cichocki N."/>
            <person name="Veneault-Fourrey C."/>
            <person name="LaButti K."/>
            <person name="Lindquist E.A."/>
            <person name="Lipzen A."/>
            <person name="Lundell T."/>
            <person name="Morin E."/>
            <person name="Murat C."/>
            <person name="Riley R."/>
            <person name="Ohm R."/>
            <person name="Sun H."/>
            <person name="Tunlid A."/>
            <person name="Henrissat B."/>
            <person name="Grigoriev I.V."/>
            <person name="Hibbett D.S."/>
            <person name="Martin F."/>
        </authorList>
    </citation>
    <scope>NUCLEOTIDE SEQUENCE [LARGE SCALE GENOMIC DNA]</scope>
    <source>
        <strain evidence="3">441</strain>
    </source>
</reference>
<sequence length="260" mass="28933">MMMGLFSQAGSQLRRARGSSVVDDRAPEDTEPDDTSILSVFSISISTSLSTHSPSIPVPSFVPLHPMGCANADYDDYRDENEGSIITALISQLRVGMDLSKVTFPTFVLEPRSMLERITDFMSHPDLIFGSENCSDPEERFIRVLQYYLAGWHIKPKGVKKPYNPVLGEFFRCRYDYANGTRGYYVAEQGKCSPAQFSHHPPVSAFFYISPANRVCIVGELRPKSKFLGNSVSTTMEGENRITLMGIPEDGGGFLHLSRV</sequence>
<dbReference type="GO" id="GO:0016020">
    <property type="term" value="C:membrane"/>
    <property type="evidence" value="ECO:0007669"/>
    <property type="project" value="TreeGrafter"/>
</dbReference>
<dbReference type="OrthoDB" id="14833at2759"/>
<evidence type="ECO:0000313" key="2">
    <source>
        <dbReference type="EMBL" id="KIK18640.1"/>
    </source>
</evidence>
<dbReference type="SUPFAM" id="SSF144000">
    <property type="entry name" value="Oxysterol-binding protein-like"/>
    <property type="match status" value="1"/>
</dbReference>
<accession>A0A0C9Y1Q5</accession>
<dbReference type="STRING" id="765257.A0A0C9Y1Q5"/>
<organism evidence="2 3">
    <name type="scientific">Pisolithus microcarpus 441</name>
    <dbReference type="NCBI Taxonomy" id="765257"/>
    <lineage>
        <taxon>Eukaryota</taxon>
        <taxon>Fungi</taxon>
        <taxon>Dikarya</taxon>
        <taxon>Basidiomycota</taxon>
        <taxon>Agaricomycotina</taxon>
        <taxon>Agaricomycetes</taxon>
        <taxon>Agaricomycetidae</taxon>
        <taxon>Boletales</taxon>
        <taxon>Sclerodermatineae</taxon>
        <taxon>Pisolithaceae</taxon>
        <taxon>Pisolithus</taxon>
    </lineage>
</organism>
<dbReference type="AlphaFoldDB" id="A0A0C9Y1Q5"/>
<gene>
    <name evidence="2" type="ORF">PISMIDRAFT_14208</name>
</gene>
<dbReference type="FunFam" id="1.10.287.2720:FF:000001">
    <property type="entry name" value="Oxysterol-binding OBPalpha"/>
    <property type="match status" value="1"/>
</dbReference>
<comment type="similarity">
    <text evidence="1">Belongs to the OSBP family.</text>
</comment>
<proteinExistence type="inferred from homology"/>
<evidence type="ECO:0000313" key="3">
    <source>
        <dbReference type="Proteomes" id="UP000054018"/>
    </source>
</evidence>